<keyword evidence="3" id="KW-1185">Reference proteome</keyword>
<dbReference type="Proteomes" id="UP000553632">
    <property type="component" value="Unassembled WGS sequence"/>
</dbReference>
<evidence type="ECO:0000313" key="3">
    <source>
        <dbReference type="Proteomes" id="UP000553632"/>
    </source>
</evidence>
<proteinExistence type="predicted"/>
<feature type="non-terminal residue" evidence="1">
    <location>
        <position position="131"/>
    </location>
</feature>
<sequence length="131" mass="14077">ECRLIGEIVSRNKTRLTCFPLKKQHGRPEIVVCIEGDLITEGSAKWTMHDGPSAGSQVQMGTTCGIDSVKSFDSKGEVFDSNGPITLSRDMCAAPAALSRMWRCGFSTTSPGHIFDTECLAGIPTGYPVPL</sequence>
<reference evidence="3 4" key="1">
    <citation type="submission" date="2020-04" db="EMBL/GenBank/DDBJ databases">
        <title>Perkinsus olseni comparative genomics.</title>
        <authorList>
            <person name="Bogema D.R."/>
        </authorList>
    </citation>
    <scope>NUCLEOTIDE SEQUENCE [LARGE SCALE GENOMIC DNA]</scope>
    <source>
        <strain evidence="2">ATCC PRA-205</strain>
        <strain evidence="1 3">ATCC PRA-207</strain>
    </source>
</reference>
<feature type="non-terminal residue" evidence="1">
    <location>
        <position position="1"/>
    </location>
</feature>
<protein>
    <submittedName>
        <fullName evidence="1">Uncharacterized protein</fullName>
    </submittedName>
</protein>
<dbReference type="EMBL" id="JABANO010010680">
    <property type="protein sequence ID" value="KAF4744728.1"/>
    <property type="molecule type" value="Genomic_DNA"/>
</dbReference>
<evidence type="ECO:0000313" key="4">
    <source>
        <dbReference type="Proteomes" id="UP000574390"/>
    </source>
</evidence>
<evidence type="ECO:0000313" key="1">
    <source>
        <dbReference type="EMBL" id="KAF4744728.1"/>
    </source>
</evidence>
<name>A0A7J6THL3_PEROL</name>
<accession>A0A7J6THL3</accession>
<dbReference type="Proteomes" id="UP000574390">
    <property type="component" value="Unassembled WGS sequence"/>
</dbReference>
<gene>
    <name evidence="2" type="ORF">FOZ62_011545</name>
    <name evidence="1" type="ORF">FOZ63_013799</name>
</gene>
<dbReference type="AlphaFoldDB" id="A0A7J6THL3"/>
<evidence type="ECO:0000313" key="2">
    <source>
        <dbReference type="EMBL" id="KAF4755613.1"/>
    </source>
</evidence>
<comment type="caution">
    <text evidence="1">The sequence shown here is derived from an EMBL/GenBank/DDBJ whole genome shotgun (WGS) entry which is preliminary data.</text>
</comment>
<organism evidence="1 3">
    <name type="scientific">Perkinsus olseni</name>
    <name type="common">Perkinsus atlanticus</name>
    <dbReference type="NCBI Taxonomy" id="32597"/>
    <lineage>
        <taxon>Eukaryota</taxon>
        <taxon>Sar</taxon>
        <taxon>Alveolata</taxon>
        <taxon>Perkinsozoa</taxon>
        <taxon>Perkinsea</taxon>
        <taxon>Perkinsida</taxon>
        <taxon>Perkinsidae</taxon>
        <taxon>Perkinsus</taxon>
    </lineage>
</organism>
<dbReference type="EMBL" id="JABANM010000640">
    <property type="protein sequence ID" value="KAF4755613.1"/>
    <property type="molecule type" value="Genomic_DNA"/>
</dbReference>